<sequence>MPTFFPSRPRKLAGLGAFDHRSRRCRGRSWEGPRRGGRRLRGGLDSRPAGAQCDGSAGGRRSRGGACGGEGNHWRLPAAAAATARERHCLATWPCSLAATETSTACAAMQLPRAALPNTLTTRGAEGGAAAGGQTAGTGASAGRPSSTNFVHSLS</sequence>
<reference evidence="1" key="1">
    <citation type="submission" date="2019-11" db="EMBL/GenBank/DDBJ databases">
        <title>Nori genome reveals adaptations in red seaweeds to the harsh intertidal environment.</title>
        <authorList>
            <person name="Wang D."/>
            <person name="Mao Y."/>
        </authorList>
    </citation>
    <scope>NUCLEOTIDE SEQUENCE</scope>
    <source>
        <tissue evidence="1">Gametophyte</tissue>
    </source>
</reference>
<accession>A0ACC3C9Z8</accession>
<keyword evidence="2" id="KW-1185">Reference proteome</keyword>
<gene>
    <name evidence="1" type="ORF">I4F81_009415</name>
</gene>
<evidence type="ECO:0000313" key="1">
    <source>
        <dbReference type="EMBL" id="KAK1866903.1"/>
    </source>
</evidence>
<organism evidence="1 2">
    <name type="scientific">Pyropia yezoensis</name>
    <name type="common">Susabi-nori</name>
    <name type="synonym">Porphyra yezoensis</name>
    <dbReference type="NCBI Taxonomy" id="2788"/>
    <lineage>
        <taxon>Eukaryota</taxon>
        <taxon>Rhodophyta</taxon>
        <taxon>Bangiophyceae</taxon>
        <taxon>Bangiales</taxon>
        <taxon>Bangiaceae</taxon>
        <taxon>Pyropia</taxon>
    </lineage>
</organism>
<name>A0ACC3C9Z8_PYRYE</name>
<evidence type="ECO:0000313" key="2">
    <source>
        <dbReference type="Proteomes" id="UP000798662"/>
    </source>
</evidence>
<protein>
    <submittedName>
        <fullName evidence="1">Uncharacterized protein</fullName>
    </submittedName>
</protein>
<comment type="caution">
    <text evidence="1">The sequence shown here is derived from an EMBL/GenBank/DDBJ whole genome shotgun (WGS) entry which is preliminary data.</text>
</comment>
<proteinExistence type="predicted"/>
<dbReference type="Proteomes" id="UP000798662">
    <property type="component" value="Chromosome 2"/>
</dbReference>
<dbReference type="EMBL" id="CM020619">
    <property type="protein sequence ID" value="KAK1866903.1"/>
    <property type="molecule type" value="Genomic_DNA"/>
</dbReference>